<feature type="domain" description="DUF7939" evidence="4">
    <location>
        <begin position="474"/>
        <end position="554"/>
    </location>
</feature>
<evidence type="ECO:0000256" key="3">
    <source>
        <dbReference type="SAM" id="SignalP"/>
    </source>
</evidence>
<protein>
    <submittedName>
        <fullName evidence="5">Oxygen tolerance</fullName>
    </submittedName>
</protein>
<evidence type="ECO:0000259" key="4">
    <source>
        <dbReference type="Pfam" id="PF25607"/>
    </source>
</evidence>
<sequence>MTVFRFIALVCFCLSFSCKVWAAGVQVQVNPATVSVGDDFTLTFSADQALAITPDFSPLDQDFQVTGSSTSTNLQYINGQMAQQTAWRISLFAKQAGNLQIPKIHFGQLSSEPTTIQVVEGAVDLNGKPNTDILVELSADPPQPYVQQQVIVTQRLLHVVPLLPTRASMSHPELEKGKGLIQQLGNTKSGVVNRNGVRYQMIERRYAVFPQVSGELTLGRTVFQGALDDRRSRQLDPFGISGQQVRRFSAPLVITVQPQPQIKSTWLPANSLTLNAHWEPANKTLKAGEPVTLTIAMIAEGLMAEQLPALDIKPPMGIKGYANQPEFRNDLGGNSVIGMREEKWVLMGTADGNYVLPEISVDWWDLKAKKMQTARIEPTALIVTGVGQSQPSTDPNSAAKANPEPGAANSLLTPSEERMPSSQAPNTGRLTKLWLLAILAALVLISLAGLGIRLLKRKSKDREASRFASHSIAPLQALKQACQSNDAHAAFQALQAWIREDLHLSPATIATLRTHADLPLKQALDDLSTVLYASTTHVWEGQELWQAVQNYQPQPLTDSSSSSQQGLGLAELYPS</sequence>
<feature type="region of interest" description="Disordered" evidence="1">
    <location>
        <begin position="386"/>
        <end position="424"/>
    </location>
</feature>
<dbReference type="OrthoDB" id="5293418at2"/>
<keyword evidence="2" id="KW-0812">Transmembrane</keyword>
<evidence type="ECO:0000256" key="1">
    <source>
        <dbReference type="SAM" id="MobiDB-lite"/>
    </source>
</evidence>
<dbReference type="Pfam" id="PF25607">
    <property type="entry name" value="DUF7939"/>
    <property type="match status" value="1"/>
</dbReference>
<proteinExistence type="predicted"/>
<feature type="region of interest" description="Disordered" evidence="1">
    <location>
        <begin position="553"/>
        <end position="575"/>
    </location>
</feature>
<dbReference type="InterPro" id="IPR025738">
    <property type="entry name" value="BatD"/>
</dbReference>
<name>A0A1T4WA16_9GAMM</name>
<feature type="compositionally biased region" description="Polar residues" evidence="1">
    <location>
        <begin position="386"/>
        <end position="396"/>
    </location>
</feature>
<feature type="compositionally biased region" description="Low complexity" evidence="1">
    <location>
        <begin position="559"/>
        <end position="569"/>
    </location>
</feature>
<dbReference type="Proteomes" id="UP000190460">
    <property type="component" value="Unassembled WGS sequence"/>
</dbReference>
<dbReference type="EMBL" id="FUYB01000004">
    <property type="protein sequence ID" value="SKA74113.1"/>
    <property type="molecule type" value="Genomic_DNA"/>
</dbReference>
<feature type="signal peptide" evidence="3">
    <location>
        <begin position="1"/>
        <end position="22"/>
    </location>
</feature>
<evidence type="ECO:0000313" key="6">
    <source>
        <dbReference type="Proteomes" id="UP000190460"/>
    </source>
</evidence>
<dbReference type="RefSeq" id="WP_078921811.1">
    <property type="nucleotide sequence ID" value="NZ_FUYB01000004.1"/>
</dbReference>
<dbReference type="AlphaFoldDB" id="A0A1T4WA16"/>
<keyword evidence="2" id="KW-1133">Transmembrane helix</keyword>
<dbReference type="InterPro" id="IPR057699">
    <property type="entry name" value="DUF7939"/>
</dbReference>
<gene>
    <name evidence="5" type="ORF">SAMN02745130_01342</name>
</gene>
<dbReference type="PROSITE" id="PS51257">
    <property type="entry name" value="PROKAR_LIPOPROTEIN"/>
    <property type="match status" value="1"/>
</dbReference>
<dbReference type="PANTHER" id="PTHR40940:SF1">
    <property type="entry name" value="PROTEIN BATD"/>
    <property type="match status" value="1"/>
</dbReference>
<reference evidence="5 6" key="1">
    <citation type="submission" date="2017-02" db="EMBL/GenBank/DDBJ databases">
        <authorList>
            <person name="Peterson S.W."/>
        </authorList>
    </citation>
    <scope>NUCLEOTIDE SEQUENCE [LARGE SCALE GENOMIC DNA]</scope>
    <source>
        <strain evidence="5 6">ATCC 49788</strain>
    </source>
</reference>
<evidence type="ECO:0000256" key="2">
    <source>
        <dbReference type="SAM" id="Phobius"/>
    </source>
</evidence>
<organism evidence="5 6">
    <name type="scientific">Thiothrix eikelboomii</name>
    <dbReference type="NCBI Taxonomy" id="92487"/>
    <lineage>
        <taxon>Bacteria</taxon>
        <taxon>Pseudomonadati</taxon>
        <taxon>Pseudomonadota</taxon>
        <taxon>Gammaproteobacteria</taxon>
        <taxon>Thiotrichales</taxon>
        <taxon>Thiotrichaceae</taxon>
        <taxon>Thiothrix</taxon>
    </lineage>
</organism>
<evidence type="ECO:0000313" key="5">
    <source>
        <dbReference type="EMBL" id="SKA74113.1"/>
    </source>
</evidence>
<keyword evidence="3" id="KW-0732">Signal</keyword>
<accession>A0A1T4WA16</accession>
<feature type="transmembrane region" description="Helical" evidence="2">
    <location>
        <begin position="433"/>
        <end position="455"/>
    </location>
</feature>
<keyword evidence="6" id="KW-1185">Reference proteome</keyword>
<dbReference type="Pfam" id="PF13584">
    <property type="entry name" value="BatD"/>
    <property type="match status" value="1"/>
</dbReference>
<dbReference type="STRING" id="92487.SAMN02745130_01342"/>
<keyword evidence="2" id="KW-0472">Membrane</keyword>
<dbReference type="PANTHER" id="PTHR40940">
    <property type="entry name" value="PROTEIN BATD-RELATED"/>
    <property type="match status" value="1"/>
</dbReference>
<feature type="chain" id="PRO_5012346082" evidence="3">
    <location>
        <begin position="23"/>
        <end position="575"/>
    </location>
</feature>